<comment type="caution">
    <text evidence="3">The sequence shown here is derived from an EMBL/GenBank/DDBJ whole genome shotgun (WGS) entry which is preliminary data.</text>
</comment>
<dbReference type="PANTHER" id="PTHR11365">
    <property type="entry name" value="5-OXOPROLINASE RELATED"/>
    <property type="match status" value="1"/>
</dbReference>
<accession>A0A9X3EA38</accession>
<dbReference type="Proteomes" id="UP001144805">
    <property type="component" value="Unassembled WGS sequence"/>
</dbReference>
<evidence type="ECO:0000313" key="3">
    <source>
        <dbReference type="EMBL" id="MCX5572128.1"/>
    </source>
</evidence>
<dbReference type="AlphaFoldDB" id="A0A9X3EA38"/>
<dbReference type="InterPro" id="IPR003692">
    <property type="entry name" value="Hydantoinase_B"/>
</dbReference>
<evidence type="ECO:0000256" key="1">
    <source>
        <dbReference type="SAM" id="MobiDB-lite"/>
    </source>
</evidence>
<evidence type="ECO:0000313" key="4">
    <source>
        <dbReference type="Proteomes" id="UP001144805"/>
    </source>
</evidence>
<dbReference type="GO" id="GO:0006749">
    <property type="term" value="P:glutathione metabolic process"/>
    <property type="evidence" value="ECO:0007669"/>
    <property type="project" value="TreeGrafter"/>
</dbReference>
<sequence>MTTRVDPILATVIENRLIAISTQMAETMLLTSRSLIFQVRDFVTGIFTASGQWVATKDYIPVLAGSLPSAYQAIADRFAGDIHDGDVFILNDVYHGNNHPPDVSILKPVFHDGVLRFWTVTKGHNADVGGGGVAGYNPYARDVWEDSLRIPPVRIYHKGVLQKDVWELILLNIPLRALVQSDFECQIGAAEVGAREVRALLDAFGPDEVQAAIDHFLLASRQHMEAELLKIPDGTYSAERYIDDGGAYHRAPVAFRLDLVKEGAEVTLDFRRSDPQVVGYANSTLANTIASSLIGIFGAVDPALRRNSGSIAPIHVLTTPGTIAHAVEPAATTLCTLSACEAIIDTIWLALGEAAPEISNAGWSHAWAFGVTGTSEQTGQPFAAFAFTGGGSGATAGYDGWDSIGTPVTMGGMRAADVEIHERGAPCTVIRHEYEIDSGGAGEWRGGLGSVTFWRVDQDDLRVVCYGSGGIEASAPFGLGGGAAARPSWARIHYADDRAEPVLINTIVKLNRGDVVEIHTAGGGGFGDPLRRDALEVAGDVRNGVVSEAAARDLYGVVLRPGTSEIDAEATASQRSRPTGVIREAVPA</sequence>
<name>A0A9X3EA38_9HYPH</name>
<protein>
    <submittedName>
        <fullName evidence="3">Hydantoinase B/oxoprolinase family protein</fullName>
    </submittedName>
</protein>
<feature type="domain" description="Hydantoinase B/oxoprolinase" evidence="2">
    <location>
        <begin position="6"/>
        <end position="529"/>
    </location>
</feature>
<dbReference type="EMBL" id="JAPKNK010000014">
    <property type="protein sequence ID" value="MCX5572128.1"/>
    <property type="molecule type" value="Genomic_DNA"/>
</dbReference>
<evidence type="ECO:0000259" key="2">
    <source>
        <dbReference type="Pfam" id="PF02538"/>
    </source>
</evidence>
<dbReference type="InterPro" id="IPR045079">
    <property type="entry name" value="Oxoprolinase-like"/>
</dbReference>
<dbReference type="RefSeq" id="WP_266341089.1">
    <property type="nucleotide sequence ID" value="NZ_JAPKNK010000014.1"/>
</dbReference>
<dbReference type="Pfam" id="PF02538">
    <property type="entry name" value="Hydantoinase_B"/>
    <property type="match status" value="1"/>
</dbReference>
<organism evidence="3 4">
    <name type="scientific">Kaistia nematophila</name>
    <dbReference type="NCBI Taxonomy" id="2994654"/>
    <lineage>
        <taxon>Bacteria</taxon>
        <taxon>Pseudomonadati</taxon>
        <taxon>Pseudomonadota</taxon>
        <taxon>Alphaproteobacteria</taxon>
        <taxon>Hyphomicrobiales</taxon>
        <taxon>Kaistiaceae</taxon>
        <taxon>Kaistia</taxon>
    </lineage>
</organism>
<gene>
    <name evidence="3" type="ORF">OSH07_23200</name>
</gene>
<proteinExistence type="predicted"/>
<dbReference type="PANTHER" id="PTHR11365:SF23">
    <property type="entry name" value="HYPOTHETICAL 5-OXOPROLINASE (EUROFUNG)-RELATED"/>
    <property type="match status" value="1"/>
</dbReference>
<feature type="region of interest" description="Disordered" evidence="1">
    <location>
        <begin position="568"/>
        <end position="588"/>
    </location>
</feature>
<dbReference type="GO" id="GO:0005829">
    <property type="term" value="C:cytosol"/>
    <property type="evidence" value="ECO:0007669"/>
    <property type="project" value="TreeGrafter"/>
</dbReference>
<dbReference type="GO" id="GO:0017168">
    <property type="term" value="F:5-oxoprolinase (ATP-hydrolyzing) activity"/>
    <property type="evidence" value="ECO:0007669"/>
    <property type="project" value="TreeGrafter"/>
</dbReference>
<keyword evidence="4" id="KW-1185">Reference proteome</keyword>
<reference evidence="3" key="1">
    <citation type="submission" date="2022-11" db="EMBL/GenBank/DDBJ databases">
        <title>Biodiversity and phylogenetic relationships of bacteria.</title>
        <authorList>
            <person name="Machado R.A.R."/>
            <person name="Bhat A."/>
            <person name="Loulou A."/>
            <person name="Kallel S."/>
        </authorList>
    </citation>
    <scope>NUCLEOTIDE SEQUENCE</scope>
    <source>
        <strain evidence="3">K-TC2</strain>
    </source>
</reference>